<dbReference type="EMBL" id="FOLE01000011">
    <property type="protein sequence ID" value="SFC87555.1"/>
    <property type="molecule type" value="Genomic_DNA"/>
</dbReference>
<keyword evidence="4" id="KW-0479">Metal-binding</keyword>
<dbReference type="InterPro" id="IPR017938">
    <property type="entry name" value="Riboflavin_synthase-like_b-brl"/>
</dbReference>
<dbReference type="OrthoDB" id="9789468at2"/>
<dbReference type="InterPro" id="IPR001041">
    <property type="entry name" value="2Fe-2S_ferredoxin-type"/>
</dbReference>
<name>A0A1I1MQU9_9BACT</name>
<dbReference type="PROSITE" id="PS00197">
    <property type="entry name" value="2FE2S_FER_1"/>
    <property type="match status" value="1"/>
</dbReference>
<evidence type="ECO:0000256" key="8">
    <source>
        <dbReference type="ARBA" id="ARBA00023014"/>
    </source>
</evidence>
<dbReference type="PRINTS" id="PR00371">
    <property type="entry name" value="FPNCR"/>
</dbReference>
<keyword evidence="5" id="KW-0274">FAD</keyword>
<dbReference type="PROSITE" id="PS51384">
    <property type="entry name" value="FAD_FR"/>
    <property type="match status" value="1"/>
</dbReference>
<evidence type="ECO:0000256" key="5">
    <source>
        <dbReference type="ARBA" id="ARBA00022827"/>
    </source>
</evidence>
<dbReference type="Pfam" id="PF00970">
    <property type="entry name" value="FAD_binding_6"/>
    <property type="match status" value="1"/>
</dbReference>
<evidence type="ECO:0000259" key="9">
    <source>
        <dbReference type="PROSITE" id="PS51085"/>
    </source>
</evidence>
<dbReference type="CDD" id="cd00207">
    <property type="entry name" value="fer2"/>
    <property type="match status" value="1"/>
</dbReference>
<evidence type="ECO:0000256" key="4">
    <source>
        <dbReference type="ARBA" id="ARBA00022723"/>
    </source>
</evidence>
<organism evidence="11 12">
    <name type="scientific">Flexibacter flexilis DSM 6793</name>
    <dbReference type="NCBI Taxonomy" id="927664"/>
    <lineage>
        <taxon>Bacteria</taxon>
        <taxon>Pseudomonadati</taxon>
        <taxon>Bacteroidota</taxon>
        <taxon>Cytophagia</taxon>
        <taxon>Cytophagales</taxon>
        <taxon>Flexibacteraceae</taxon>
        <taxon>Flexibacter</taxon>
    </lineage>
</organism>
<dbReference type="PROSITE" id="PS51085">
    <property type="entry name" value="2FE2S_FER_2"/>
    <property type="match status" value="1"/>
</dbReference>
<dbReference type="InterPro" id="IPR001709">
    <property type="entry name" value="Flavoprot_Pyr_Nucl_cyt_Rdtase"/>
</dbReference>
<dbReference type="InterPro" id="IPR001433">
    <property type="entry name" value="OxRdtase_FAD/NAD-bd"/>
</dbReference>
<dbReference type="InterPro" id="IPR006058">
    <property type="entry name" value="2Fe2S_fd_BS"/>
</dbReference>
<dbReference type="GO" id="GO:0046872">
    <property type="term" value="F:metal ion binding"/>
    <property type="evidence" value="ECO:0007669"/>
    <property type="project" value="UniProtKB-KW"/>
</dbReference>
<comment type="cofactor">
    <cofactor evidence="1">
        <name>FAD</name>
        <dbReference type="ChEBI" id="CHEBI:57692"/>
    </cofactor>
</comment>
<keyword evidence="12" id="KW-1185">Reference proteome</keyword>
<dbReference type="InterPro" id="IPR017927">
    <property type="entry name" value="FAD-bd_FR_type"/>
</dbReference>
<evidence type="ECO:0000313" key="12">
    <source>
        <dbReference type="Proteomes" id="UP000199514"/>
    </source>
</evidence>
<dbReference type="Gene3D" id="2.40.30.10">
    <property type="entry name" value="Translation factors"/>
    <property type="match status" value="1"/>
</dbReference>
<dbReference type="SUPFAM" id="SSF52343">
    <property type="entry name" value="Ferredoxin reductase-like, C-terminal NADP-linked domain"/>
    <property type="match status" value="1"/>
</dbReference>
<dbReference type="SUPFAM" id="SSF63380">
    <property type="entry name" value="Riboflavin synthase domain-like"/>
    <property type="match status" value="1"/>
</dbReference>
<dbReference type="PRINTS" id="PR00410">
    <property type="entry name" value="PHEHYDRXLASE"/>
</dbReference>
<dbReference type="RefSeq" id="WP_091515603.1">
    <property type="nucleotide sequence ID" value="NZ_FOLE01000011.1"/>
</dbReference>
<evidence type="ECO:0000256" key="1">
    <source>
        <dbReference type="ARBA" id="ARBA00001974"/>
    </source>
</evidence>
<dbReference type="GO" id="GO:0050660">
    <property type="term" value="F:flavin adenine dinucleotide binding"/>
    <property type="evidence" value="ECO:0007669"/>
    <property type="project" value="TreeGrafter"/>
</dbReference>
<dbReference type="InterPro" id="IPR012675">
    <property type="entry name" value="Beta-grasp_dom_sf"/>
</dbReference>
<evidence type="ECO:0000256" key="7">
    <source>
        <dbReference type="ARBA" id="ARBA00023004"/>
    </source>
</evidence>
<keyword evidence="3" id="KW-0001">2Fe-2S</keyword>
<keyword evidence="2" id="KW-0285">Flavoprotein</keyword>
<feature type="domain" description="2Fe-2S ferredoxin-type" evidence="9">
    <location>
        <begin position="263"/>
        <end position="351"/>
    </location>
</feature>
<protein>
    <submittedName>
        <fullName evidence="11">Ring-1,2-phenylacetyl-CoA epoxidase subunit PaaE</fullName>
    </submittedName>
</protein>
<dbReference type="PANTHER" id="PTHR47354">
    <property type="entry name" value="NADH OXIDOREDUCTASE HCR"/>
    <property type="match status" value="1"/>
</dbReference>
<dbReference type="Gene3D" id="3.10.20.30">
    <property type="match status" value="1"/>
</dbReference>
<proteinExistence type="predicted"/>
<dbReference type="GO" id="GO:0016491">
    <property type="term" value="F:oxidoreductase activity"/>
    <property type="evidence" value="ECO:0007669"/>
    <property type="project" value="UniProtKB-KW"/>
</dbReference>
<keyword evidence="7" id="KW-0408">Iron</keyword>
<dbReference type="InterPro" id="IPR036010">
    <property type="entry name" value="2Fe-2S_ferredoxin-like_sf"/>
</dbReference>
<gene>
    <name evidence="11" type="ORF">SAMN05421780_11149</name>
</gene>
<keyword evidence="8" id="KW-0411">Iron-sulfur</keyword>
<evidence type="ECO:0000256" key="3">
    <source>
        <dbReference type="ARBA" id="ARBA00022714"/>
    </source>
</evidence>
<dbReference type="PANTHER" id="PTHR47354:SF8">
    <property type="entry name" value="1,2-PHENYLACETYL-COA EPOXIDASE, SUBUNIT E"/>
    <property type="match status" value="1"/>
</dbReference>
<accession>A0A1I1MQU9</accession>
<reference evidence="11 12" key="1">
    <citation type="submission" date="2016-10" db="EMBL/GenBank/DDBJ databases">
        <authorList>
            <person name="de Groot N.N."/>
        </authorList>
    </citation>
    <scope>NUCLEOTIDE SEQUENCE [LARGE SCALE GENOMIC DNA]</scope>
    <source>
        <strain evidence="11 12">DSM 6793</strain>
    </source>
</reference>
<dbReference type="InterPro" id="IPR050415">
    <property type="entry name" value="MRET"/>
</dbReference>
<dbReference type="AlphaFoldDB" id="A0A1I1MQU9"/>
<evidence type="ECO:0000313" key="11">
    <source>
        <dbReference type="EMBL" id="SFC87555.1"/>
    </source>
</evidence>
<dbReference type="STRING" id="927664.SAMN05421780_11149"/>
<dbReference type="Pfam" id="PF00111">
    <property type="entry name" value="Fer2"/>
    <property type="match status" value="1"/>
</dbReference>
<dbReference type="InterPro" id="IPR008333">
    <property type="entry name" value="Cbr1-like_FAD-bd_dom"/>
</dbReference>
<keyword evidence="6" id="KW-0560">Oxidoreductase</keyword>
<evidence type="ECO:0000256" key="2">
    <source>
        <dbReference type="ARBA" id="ARBA00022630"/>
    </source>
</evidence>
<dbReference type="SUPFAM" id="SSF54292">
    <property type="entry name" value="2Fe-2S ferredoxin-like"/>
    <property type="match status" value="1"/>
</dbReference>
<dbReference type="GO" id="GO:0051537">
    <property type="term" value="F:2 iron, 2 sulfur cluster binding"/>
    <property type="evidence" value="ECO:0007669"/>
    <property type="project" value="UniProtKB-KW"/>
</dbReference>
<feature type="domain" description="FAD-binding FR-type" evidence="10">
    <location>
        <begin position="3"/>
        <end position="102"/>
    </location>
</feature>
<evidence type="ECO:0000256" key="6">
    <source>
        <dbReference type="ARBA" id="ARBA00023002"/>
    </source>
</evidence>
<evidence type="ECO:0000259" key="10">
    <source>
        <dbReference type="PROSITE" id="PS51384"/>
    </source>
</evidence>
<dbReference type="Proteomes" id="UP000199514">
    <property type="component" value="Unassembled WGS sequence"/>
</dbReference>
<dbReference type="CDD" id="cd06214">
    <property type="entry name" value="PA_degradation_oxidoreductase_like"/>
    <property type="match status" value="1"/>
</dbReference>
<dbReference type="Pfam" id="PF00175">
    <property type="entry name" value="NAD_binding_1"/>
    <property type="match status" value="1"/>
</dbReference>
<dbReference type="Gene3D" id="3.40.50.80">
    <property type="entry name" value="Nucleotide-binding domain of ferredoxin-NADP reductase (FNR) module"/>
    <property type="match status" value="1"/>
</dbReference>
<sequence>MSTNPITLRVAAVVQETPEAVSIAFEQNLEYTAGQFLTIIAPIGGHEVRRAYSLCSAPSSTDKPTIAVKTVPNGLMSNFLAKNLKAGDTLLSLPAMGNFALKAETAAKRHIVLVGAGSGITPLFAILKEVLQNEPNSYVSLVYGNRTEESIMFYEQLKQWQASYPTRLRVVHTLTQPPAQWSGAKGRISTELMDELLYQLAPAMPVQSTEYFMCGPQEMMDTVQNLLASKSVAKANVHRESFFSSIDEAAKQAAVEEQGIITRTVTVIYDGETHAFEVQPDQTILEAALDKDIDLPYSCQSGLCTACRGKCKSGKVHLDEREGLSDNELNAGYVLTCVSHPLTADVVIEIG</sequence>
<dbReference type="InterPro" id="IPR039261">
    <property type="entry name" value="FNR_nucleotide-bd"/>
</dbReference>